<evidence type="ECO:0000259" key="12">
    <source>
        <dbReference type="PROSITE" id="PS51157"/>
    </source>
</evidence>
<dbReference type="GO" id="GO:0005525">
    <property type="term" value="F:GTP binding"/>
    <property type="evidence" value="ECO:0007669"/>
    <property type="project" value="UniProtKB-KW"/>
</dbReference>
<dbReference type="EMBL" id="BACD03000009">
    <property type="protein sequence ID" value="GAO47432.1"/>
    <property type="molecule type" value="Genomic_DNA"/>
</dbReference>
<evidence type="ECO:0000256" key="3">
    <source>
        <dbReference type="ARBA" id="ARBA00022741"/>
    </source>
</evidence>
<dbReference type="Gene3D" id="3.30.40.10">
    <property type="entry name" value="Zinc/RING finger domain, C3HC4 (zinc finger)"/>
    <property type="match status" value="1"/>
</dbReference>
<dbReference type="InterPro" id="IPR036144">
    <property type="entry name" value="RibA-like_sf"/>
</dbReference>
<dbReference type="GO" id="GO:0008270">
    <property type="term" value="F:zinc ion binding"/>
    <property type="evidence" value="ECO:0007669"/>
    <property type="project" value="UniProtKB-KW"/>
</dbReference>
<keyword evidence="6" id="KW-0862">Zinc</keyword>
<dbReference type="SUPFAM" id="SSF142695">
    <property type="entry name" value="RibA-like"/>
    <property type="match status" value="1"/>
</dbReference>
<dbReference type="NCBIfam" id="NF001591">
    <property type="entry name" value="PRK00393.1"/>
    <property type="match status" value="1"/>
</dbReference>
<evidence type="ECO:0000256" key="8">
    <source>
        <dbReference type="PROSITE-ProRule" id="PRU00146"/>
    </source>
</evidence>
<reference evidence="13 14" key="3">
    <citation type="journal article" date="2015" name="Genome Announc.">
        <title>Draft Genome Sequence of the Archiascomycetous Yeast Saitoella complicata.</title>
        <authorList>
            <person name="Yamauchi K."/>
            <person name="Kondo S."/>
            <person name="Hamamoto M."/>
            <person name="Takahashi Y."/>
            <person name="Ogura Y."/>
            <person name="Hayashi T."/>
            <person name="Nishida H."/>
        </authorList>
    </citation>
    <scope>NUCLEOTIDE SEQUENCE [LARGE SCALE GENOMIC DNA]</scope>
    <source>
        <strain evidence="13 14">NRRL Y-17804</strain>
    </source>
</reference>
<dbReference type="GO" id="GO:0003935">
    <property type="term" value="F:GTP cyclohydrolase II activity"/>
    <property type="evidence" value="ECO:0007669"/>
    <property type="project" value="InterPro"/>
</dbReference>
<keyword evidence="2" id="KW-0479">Metal-binding</keyword>
<dbReference type="CDD" id="cd00641">
    <property type="entry name" value="GTP_cyclohydro2"/>
    <property type="match status" value="1"/>
</dbReference>
<gene>
    <name evidence="13" type="ORF">G7K_1640-t1</name>
</gene>
<keyword evidence="14" id="KW-1185">Reference proteome</keyword>
<evidence type="ECO:0000256" key="1">
    <source>
        <dbReference type="ARBA" id="ARBA00008131"/>
    </source>
</evidence>
<evidence type="ECO:0000256" key="5">
    <source>
        <dbReference type="ARBA" id="ARBA00022801"/>
    </source>
</evidence>
<evidence type="ECO:0000256" key="4">
    <source>
        <dbReference type="ARBA" id="ARBA00022771"/>
    </source>
</evidence>
<feature type="region of interest" description="Disordered" evidence="10">
    <location>
        <begin position="488"/>
        <end position="516"/>
    </location>
</feature>
<evidence type="ECO:0000256" key="2">
    <source>
        <dbReference type="ARBA" id="ARBA00022723"/>
    </source>
</evidence>
<dbReference type="InterPro" id="IPR013083">
    <property type="entry name" value="Znf_RING/FYVE/PHD"/>
</dbReference>
<evidence type="ECO:0000256" key="6">
    <source>
        <dbReference type="ARBA" id="ARBA00022833"/>
    </source>
</evidence>
<dbReference type="Proteomes" id="UP000033140">
    <property type="component" value="Unassembled WGS sequence"/>
</dbReference>
<feature type="compositionally biased region" description="Low complexity" evidence="10">
    <location>
        <begin position="499"/>
        <end position="509"/>
    </location>
</feature>
<feature type="domain" description="PHD-type" evidence="11">
    <location>
        <begin position="119"/>
        <end position="172"/>
    </location>
</feature>
<feature type="domain" description="UBR-type" evidence="12">
    <location>
        <begin position="32"/>
        <end position="103"/>
    </location>
</feature>
<dbReference type="InterPro" id="IPR001965">
    <property type="entry name" value="Znf_PHD"/>
</dbReference>
<proteinExistence type="inferred from homology"/>
<feature type="region of interest" description="Disordered" evidence="10">
    <location>
        <begin position="221"/>
        <end position="244"/>
    </location>
</feature>
<dbReference type="InterPro" id="IPR040204">
    <property type="entry name" value="UBR7"/>
</dbReference>
<dbReference type="InterPro" id="IPR003126">
    <property type="entry name" value="Znf_UBR"/>
</dbReference>
<dbReference type="PROSITE" id="PS50016">
    <property type="entry name" value="ZF_PHD_2"/>
    <property type="match status" value="1"/>
</dbReference>
<feature type="region of interest" description="Disordered" evidence="10">
    <location>
        <begin position="436"/>
        <end position="455"/>
    </location>
</feature>
<protein>
    <recommendedName>
        <fullName evidence="15">UBR-type domain-containing protein</fullName>
    </recommendedName>
</protein>
<dbReference type="AlphaFoldDB" id="A0A0E9NC45"/>
<feature type="compositionally biased region" description="Basic and acidic residues" evidence="10">
    <location>
        <begin position="441"/>
        <end position="454"/>
    </location>
</feature>
<dbReference type="InterPro" id="IPR032677">
    <property type="entry name" value="GTP_cyclohydro_II"/>
</dbReference>
<evidence type="ECO:0000256" key="10">
    <source>
        <dbReference type="SAM" id="MobiDB-lite"/>
    </source>
</evidence>
<feature type="region of interest" description="Disordered" evidence="10">
    <location>
        <begin position="587"/>
        <end position="612"/>
    </location>
</feature>
<name>A0A0E9NC45_SAICN</name>
<dbReference type="InterPro" id="IPR019787">
    <property type="entry name" value="Znf_PHD-finger"/>
</dbReference>
<dbReference type="PROSITE" id="PS51157">
    <property type="entry name" value="ZF_UBR"/>
    <property type="match status" value="1"/>
</dbReference>
<reference evidence="13 14" key="2">
    <citation type="journal article" date="2014" name="J. Gen. Appl. Microbiol.">
        <title>The early diverging ascomycetous budding yeast Saitoella complicata has three histone deacetylases belonging to the Clr6, Hos2, and Rpd3 lineages.</title>
        <authorList>
            <person name="Nishida H."/>
            <person name="Matsumoto T."/>
            <person name="Kondo S."/>
            <person name="Hamamoto M."/>
            <person name="Yoshikawa H."/>
        </authorList>
    </citation>
    <scope>NUCLEOTIDE SEQUENCE [LARGE SCALE GENOMIC DNA]</scope>
    <source>
        <strain evidence="13 14">NRRL Y-17804</strain>
    </source>
</reference>
<dbReference type="SMART" id="SM00249">
    <property type="entry name" value="PHD"/>
    <property type="match status" value="1"/>
</dbReference>
<dbReference type="GO" id="GO:0009231">
    <property type="term" value="P:riboflavin biosynthetic process"/>
    <property type="evidence" value="ECO:0007669"/>
    <property type="project" value="InterPro"/>
</dbReference>
<reference evidence="13 14" key="1">
    <citation type="journal article" date="2011" name="J. Gen. Appl. Microbiol.">
        <title>Draft genome sequencing of the enigmatic yeast Saitoella complicata.</title>
        <authorList>
            <person name="Nishida H."/>
            <person name="Hamamoto M."/>
            <person name="Sugiyama J."/>
        </authorList>
    </citation>
    <scope>NUCLEOTIDE SEQUENCE [LARGE SCALE GENOMIC DNA]</scope>
    <source>
        <strain evidence="13 14">NRRL Y-17804</strain>
    </source>
</reference>
<dbReference type="CDD" id="cd15542">
    <property type="entry name" value="PHD_UBR7"/>
    <property type="match status" value="1"/>
</dbReference>
<dbReference type="SMART" id="SM00396">
    <property type="entry name" value="ZnF_UBR1"/>
    <property type="match status" value="1"/>
</dbReference>
<dbReference type="PANTHER" id="PTHR13513:SF9">
    <property type="entry name" value="E3 UBIQUITIN-PROTEIN LIGASE UBR7-RELATED"/>
    <property type="match status" value="1"/>
</dbReference>
<accession>A0A0E9NC45</accession>
<dbReference type="SUPFAM" id="SSF57903">
    <property type="entry name" value="FYVE/PHD zinc finger"/>
    <property type="match status" value="1"/>
</dbReference>
<dbReference type="Gene3D" id="3.40.50.10990">
    <property type="entry name" value="GTP cyclohydrolase II"/>
    <property type="match status" value="1"/>
</dbReference>
<keyword evidence="3" id="KW-0547">Nucleotide-binding</keyword>
<evidence type="ECO:0000313" key="14">
    <source>
        <dbReference type="Proteomes" id="UP000033140"/>
    </source>
</evidence>
<dbReference type="NCBIfam" id="TIGR00505">
    <property type="entry name" value="ribA"/>
    <property type="match status" value="1"/>
</dbReference>
<evidence type="ECO:0000259" key="11">
    <source>
        <dbReference type="PROSITE" id="PS50016"/>
    </source>
</evidence>
<dbReference type="GO" id="GO:0032991">
    <property type="term" value="C:protein-containing complex"/>
    <property type="evidence" value="ECO:0007669"/>
    <property type="project" value="UniProtKB-ARBA"/>
</dbReference>
<dbReference type="PANTHER" id="PTHR13513">
    <property type="entry name" value="E3 UBIQUITIN-PROTEIN LIGASE UBR7"/>
    <property type="match status" value="1"/>
</dbReference>
<dbReference type="InterPro" id="IPR047506">
    <property type="entry name" value="UBR7-like_UBR-box"/>
</dbReference>
<feature type="zinc finger region" description="UBR-type" evidence="9">
    <location>
        <begin position="32"/>
        <end position="103"/>
    </location>
</feature>
<dbReference type="Pfam" id="PF02207">
    <property type="entry name" value="zf-UBR"/>
    <property type="match status" value="1"/>
</dbReference>
<comment type="caution">
    <text evidence="13">The sequence shown here is derived from an EMBL/GenBank/DDBJ whole genome shotgun (WGS) entry which is preliminary data.</text>
</comment>
<keyword evidence="5" id="KW-0378">Hydrolase</keyword>
<evidence type="ECO:0000313" key="13">
    <source>
        <dbReference type="EMBL" id="GAO47432.1"/>
    </source>
</evidence>
<organism evidence="13 14">
    <name type="scientific">Saitoella complicata (strain BCRC 22490 / CBS 7301 / JCM 7358 / NBRC 10748 / NRRL Y-17804)</name>
    <dbReference type="NCBI Taxonomy" id="698492"/>
    <lineage>
        <taxon>Eukaryota</taxon>
        <taxon>Fungi</taxon>
        <taxon>Dikarya</taxon>
        <taxon>Ascomycota</taxon>
        <taxon>Taphrinomycotina</taxon>
        <taxon>Taphrinomycotina incertae sedis</taxon>
        <taxon>Saitoella</taxon>
    </lineage>
</organism>
<dbReference type="InterPro" id="IPR011011">
    <property type="entry name" value="Znf_FYVE_PHD"/>
</dbReference>
<evidence type="ECO:0000256" key="7">
    <source>
        <dbReference type="ARBA" id="ARBA00023134"/>
    </source>
</evidence>
<dbReference type="InterPro" id="IPR000926">
    <property type="entry name" value="RibA"/>
</dbReference>
<keyword evidence="4 8" id="KW-0863">Zinc-finger</keyword>
<dbReference type="STRING" id="698492.A0A0E9NC45"/>
<keyword evidence="7" id="KW-0342">GTP-binding</keyword>
<dbReference type="GO" id="GO:0061630">
    <property type="term" value="F:ubiquitin protein ligase activity"/>
    <property type="evidence" value="ECO:0007669"/>
    <property type="project" value="InterPro"/>
</dbReference>
<dbReference type="CDD" id="cd19677">
    <property type="entry name" value="UBR-box_UBR7"/>
    <property type="match status" value="1"/>
</dbReference>
<dbReference type="GO" id="GO:0005737">
    <property type="term" value="C:cytoplasm"/>
    <property type="evidence" value="ECO:0007669"/>
    <property type="project" value="TreeGrafter"/>
</dbReference>
<dbReference type="Pfam" id="PF00925">
    <property type="entry name" value="GTP_cyclohydro2"/>
    <property type="match status" value="1"/>
</dbReference>
<sequence length="794" mass="88319">MTEATSITAQQYIEEQARLEAEARELMPFNFDNCSIVPLRQPIFACKTCDPIAPHTQRGACCYACSIQCHGDHELIELFAKRDFTCDCGTDRMGAEACKLRKERSKVNEKNMYNHNFEGRFCSCDEIYNPEEEEGTMIQCLLCEDWYHEKCLGEVPDADDFEHMICRGCVHEHQWLKRYHGQEGTVLPGKEKVVDVEGNGDEFKQETQEKEGVKDEKIEVAEEPVASETGKRKAPSEDEDVPASAEIKKVKTENDTNTTCIYEGLPPAPSESLSLFLTDNFRTHFCRCPSCISRTLSAHPVLLTPEETYEPPLDADSDTESIYDAGAKALGKMDRGTALDGLLAYGKMKNALTEFLSPFAREGKVVTEGDVRAFMNKLKKARGEALTRSFEKQQNSSNDTSRSVRLTLSSVKAHSYTLINYTEMAATEPRLSQLPFINCSNDDKPDGSKSEAQQRKPISVAIPKHKAHGILNIPSSLVTPPVSRTASSFDLPHISPPNKQSASSKAAQAHLPPQKLPPLPNVTCVVRARIPTTSGTEIFLHLYQNDSDNKEHLAIVFGNRIRSRSLDEVREGETEMDRMIRGAYTGKLYPGRTSSTEEQEAAEAAAKEEEKSETPLVRIHSECYTGETAWSARCDCGEQLDEAARLMGLEGEGVIVYLRQEGRGIGLSEKLKAYNLQDLGNDTVEANLLLRHPADARTYGLATAILCDLDCNHVRLLTNNPDKVAAVEGPNKEVEVVSRVAMVPKHWRGEEGGVKGKEVGDYLRTKIEKMGHMLGMPEQMYDIAGMFISSIVRH</sequence>
<evidence type="ECO:0000256" key="9">
    <source>
        <dbReference type="PROSITE-ProRule" id="PRU00508"/>
    </source>
</evidence>
<comment type="similarity">
    <text evidence="1">Belongs to the GTP cyclohydrolase II family.</text>
</comment>
<evidence type="ECO:0008006" key="15">
    <source>
        <dbReference type="Google" id="ProtNLM"/>
    </source>
</evidence>